<organism evidence="3 4">
    <name type="scientific">Actinomadura fibrosa</name>
    <dbReference type="NCBI Taxonomy" id="111802"/>
    <lineage>
        <taxon>Bacteria</taxon>
        <taxon>Bacillati</taxon>
        <taxon>Actinomycetota</taxon>
        <taxon>Actinomycetes</taxon>
        <taxon>Streptosporangiales</taxon>
        <taxon>Thermomonosporaceae</taxon>
        <taxon>Actinomadura</taxon>
    </lineage>
</organism>
<dbReference type="RefSeq" id="WP_131760930.1">
    <property type="nucleotide sequence ID" value="NZ_CAACUY010000137.1"/>
</dbReference>
<evidence type="ECO:0000313" key="3">
    <source>
        <dbReference type="EMBL" id="MFD0689959.1"/>
    </source>
</evidence>
<dbReference type="PANTHER" id="PTHR30466">
    <property type="entry name" value="FLAVIN REDUCTASE"/>
    <property type="match status" value="1"/>
</dbReference>
<dbReference type="Proteomes" id="UP001597063">
    <property type="component" value="Unassembled WGS sequence"/>
</dbReference>
<proteinExistence type="predicted"/>
<dbReference type="InterPro" id="IPR012349">
    <property type="entry name" value="Split_barrel_FMN-bd"/>
</dbReference>
<dbReference type="EMBL" id="JBHTGP010000018">
    <property type="protein sequence ID" value="MFD0689959.1"/>
    <property type="molecule type" value="Genomic_DNA"/>
</dbReference>
<protein>
    <submittedName>
        <fullName evidence="3">Flavin reductase family protein</fullName>
        <ecNumber evidence="3">1.5.1.-</ecNumber>
    </submittedName>
</protein>
<dbReference type="EC" id="1.5.1.-" evidence="3"/>
<accession>A0ABW2XWW0</accession>
<reference evidence="4" key="1">
    <citation type="journal article" date="2019" name="Int. J. Syst. Evol. Microbiol.">
        <title>The Global Catalogue of Microorganisms (GCM) 10K type strain sequencing project: providing services to taxonomists for standard genome sequencing and annotation.</title>
        <authorList>
            <consortium name="The Broad Institute Genomics Platform"/>
            <consortium name="The Broad Institute Genome Sequencing Center for Infectious Disease"/>
            <person name="Wu L."/>
            <person name="Ma J."/>
        </authorList>
    </citation>
    <scope>NUCLEOTIDE SEQUENCE [LARGE SCALE GENOMIC DNA]</scope>
    <source>
        <strain evidence="4">JCM 9371</strain>
    </source>
</reference>
<dbReference type="InterPro" id="IPR050268">
    <property type="entry name" value="NADH-dep_flavin_reductase"/>
</dbReference>
<evidence type="ECO:0000313" key="4">
    <source>
        <dbReference type="Proteomes" id="UP001597063"/>
    </source>
</evidence>
<dbReference type="GO" id="GO:0016491">
    <property type="term" value="F:oxidoreductase activity"/>
    <property type="evidence" value="ECO:0007669"/>
    <property type="project" value="UniProtKB-KW"/>
</dbReference>
<dbReference type="PANTHER" id="PTHR30466:SF1">
    <property type="entry name" value="FMN REDUCTASE (NADH) RUTF"/>
    <property type="match status" value="1"/>
</dbReference>
<evidence type="ECO:0000259" key="2">
    <source>
        <dbReference type="SMART" id="SM00903"/>
    </source>
</evidence>
<keyword evidence="4" id="KW-1185">Reference proteome</keyword>
<evidence type="ECO:0000256" key="1">
    <source>
        <dbReference type="ARBA" id="ARBA00023002"/>
    </source>
</evidence>
<dbReference type="SUPFAM" id="SSF50475">
    <property type="entry name" value="FMN-binding split barrel"/>
    <property type="match status" value="1"/>
</dbReference>
<dbReference type="InterPro" id="IPR002563">
    <property type="entry name" value="Flavin_Rdtase-like_dom"/>
</dbReference>
<dbReference type="Pfam" id="PF01613">
    <property type="entry name" value="Flavin_Reduct"/>
    <property type="match status" value="1"/>
</dbReference>
<feature type="domain" description="Flavin reductase like" evidence="2">
    <location>
        <begin position="19"/>
        <end position="167"/>
    </location>
</feature>
<sequence>MTHADGPAGPTRSAFRRVMGAFPTGVTVLAAMAGPSPRGMTANAVLSLSLDPMLVLAAVRRDGRFAATLAGARGFSVNVLAEQQREVADWFASPLRHRRADEFAAVGWRRSPRTGAPLLDGVAAHLDCRVDDLRPGGDHVVLVGEVLDCAADHDRDPLVWFAGGYCGLDRVGGRRAAGGH</sequence>
<dbReference type="SMART" id="SM00903">
    <property type="entry name" value="Flavin_Reduct"/>
    <property type="match status" value="1"/>
</dbReference>
<gene>
    <name evidence="3" type="ORF">ACFQZM_36095</name>
</gene>
<keyword evidence="1 3" id="KW-0560">Oxidoreductase</keyword>
<name>A0ABW2XWW0_9ACTN</name>
<dbReference type="Gene3D" id="2.30.110.10">
    <property type="entry name" value="Electron Transport, Fmn-binding Protein, Chain A"/>
    <property type="match status" value="1"/>
</dbReference>
<comment type="caution">
    <text evidence="3">The sequence shown here is derived from an EMBL/GenBank/DDBJ whole genome shotgun (WGS) entry which is preliminary data.</text>
</comment>